<accession>A0AB38A715</accession>
<dbReference type="AlphaFoldDB" id="A0AB38A715"/>
<keyword evidence="2" id="KW-0238">DNA-binding</keyword>
<dbReference type="Gene3D" id="1.10.10.10">
    <property type="entry name" value="Winged helix-like DNA-binding domain superfamily/Winged helix DNA-binding domain"/>
    <property type="match status" value="1"/>
</dbReference>
<dbReference type="GO" id="GO:0003677">
    <property type="term" value="F:DNA binding"/>
    <property type="evidence" value="ECO:0007669"/>
    <property type="project" value="UniProtKB-KW"/>
</dbReference>
<name>A0AB38A715_9ACTN</name>
<dbReference type="InterPro" id="IPR036388">
    <property type="entry name" value="WH-like_DNA-bd_sf"/>
</dbReference>
<organism evidence="2 3">
    <name type="scientific">Atopobium minutum</name>
    <dbReference type="NCBI Taxonomy" id="1381"/>
    <lineage>
        <taxon>Bacteria</taxon>
        <taxon>Bacillati</taxon>
        <taxon>Actinomycetota</taxon>
        <taxon>Coriobacteriia</taxon>
        <taxon>Coriobacteriales</taxon>
        <taxon>Atopobiaceae</taxon>
        <taxon>Atopobium</taxon>
    </lineage>
</organism>
<dbReference type="SMART" id="SM00347">
    <property type="entry name" value="HTH_MARR"/>
    <property type="match status" value="1"/>
</dbReference>
<dbReference type="InterPro" id="IPR036390">
    <property type="entry name" value="WH_DNA-bd_sf"/>
</dbReference>
<dbReference type="Proteomes" id="UP000183687">
    <property type="component" value="Unassembled WGS sequence"/>
</dbReference>
<gene>
    <name evidence="2" type="ORF">SAMN04489746_1063</name>
</gene>
<sequence>MAQSIPSQQASASNQAVDTKRFETFSGLIFALHKEVQRFKKAEMARFGLQGTDASCLLCLHKYPKGIPSADIARALDVDRALVSRSLASLMQKGYAQTHDDQGQGAVGYRSPVFLTKKGMELACQVEEIITRMVGLAASELIQEDIVVMYRVLEEILDKIRML</sequence>
<evidence type="ECO:0000259" key="1">
    <source>
        <dbReference type="SMART" id="SM00347"/>
    </source>
</evidence>
<evidence type="ECO:0000313" key="3">
    <source>
        <dbReference type="Proteomes" id="UP000183687"/>
    </source>
</evidence>
<protein>
    <submittedName>
        <fullName evidence="2">DNA-binding transcriptional regulator, MarR family</fullName>
    </submittedName>
</protein>
<dbReference type="InterPro" id="IPR000835">
    <property type="entry name" value="HTH_MarR-typ"/>
</dbReference>
<reference evidence="2 3" key="1">
    <citation type="submission" date="2016-10" db="EMBL/GenBank/DDBJ databases">
        <authorList>
            <person name="Varghese N."/>
            <person name="Submissions S."/>
        </authorList>
    </citation>
    <scope>NUCLEOTIDE SEQUENCE [LARGE SCALE GENOMIC DNA]</scope>
    <source>
        <strain evidence="2 3">DSM 20586</strain>
    </source>
</reference>
<dbReference type="Pfam" id="PF12802">
    <property type="entry name" value="MarR_2"/>
    <property type="match status" value="1"/>
</dbReference>
<dbReference type="EMBL" id="FNSH01000001">
    <property type="protein sequence ID" value="SEB78836.1"/>
    <property type="molecule type" value="Genomic_DNA"/>
</dbReference>
<proteinExistence type="predicted"/>
<comment type="caution">
    <text evidence="2">The sequence shown here is derived from an EMBL/GenBank/DDBJ whole genome shotgun (WGS) entry which is preliminary data.</text>
</comment>
<dbReference type="RefSeq" id="WP_002562782.1">
    <property type="nucleotide sequence ID" value="NZ_FNSH01000001.1"/>
</dbReference>
<evidence type="ECO:0000313" key="2">
    <source>
        <dbReference type="EMBL" id="SEB78836.1"/>
    </source>
</evidence>
<dbReference type="SUPFAM" id="SSF46785">
    <property type="entry name" value="Winged helix' DNA-binding domain"/>
    <property type="match status" value="1"/>
</dbReference>
<feature type="domain" description="HTH marR-type" evidence="1">
    <location>
        <begin position="42"/>
        <end position="146"/>
    </location>
</feature>
<dbReference type="GO" id="GO:0003700">
    <property type="term" value="F:DNA-binding transcription factor activity"/>
    <property type="evidence" value="ECO:0007669"/>
    <property type="project" value="InterPro"/>
</dbReference>